<dbReference type="EMBL" id="UINC01048824">
    <property type="protein sequence ID" value="SVB59845.1"/>
    <property type="molecule type" value="Genomic_DNA"/>
</dbReference>
<feature type="domain" description="DUF1553" evidence="1">
    <location>
        <begin position="1"/>
        <end position="254"/>
    </location>
</feature>
<feature type="non-terminal residue" evidence="2">
    <location>
        <position position="1"/>
    </location>
</feature>
<evidence type="ECO:0000313" key="2">
    <source>
        <dbReference type="EMBL" id="SVB59845.1"/>
    </source>
</evidence>
<sequence length="466" mass="52205">ARWLVDKANPLTARVAVNRWWSEIFGSGLVRTGTDFGTKGDPPTHPELLDWLAVEFMENGWSMKHMLRVIVLSSTYGQSSALTPEKLAADGDNRFLSRAPRLRLSAEAIRDNALSIAGILSPAIGGPPVYPPQPDGIWWIRDDKSPVYKTSQGEDRYRRSLYTIWRRSYPHPTFSNFDAPNRITCAAERGRTNTPLQALTLLNDPIYLEAALGFARRMSGESAPASIEERIRKGFRLATAREPEAREVALLADLFKSRLERFLKDAQADAGHWWYLGPFKAKTFDKAFVTRFAPEREKDIDLKKKLGVDKLPWQSRPEWKDGKVHSILKGENSAHYLYREIDSPFDLTVELSLGSNDAVMLFLNNEEIFRKKVFRAAAPDQEKLELPLVKGKNRLLLKIVNGGDACGFYFKPALSGPSKAYKLIESVRGKLAAGISPVNPNAAAELAAWFHVASVLLNLDETITKG</sequence>
<dbReference type="Pfam" id="PF07587">
    <property type="entry name" value="PSD1"/>
    <property type="match status" value="1"/>
</dbReference>
<dbReference type="AlphaFoldDB" id="A0A382FAZ3"/>
<reference evidence="2" key="1">
    <citation type="submission" date="2018-05" db="EMBL/GenBank/DDBJ databases">
        <authorList>
            <person name="Lanie J.A."/>
            <person name="Ng W.-L."/>
            <person name="Kazmierczak K.M."/>
            <person name="Andrzejewski T.M."/>
            <person name="Davidsen T.M."/>
            <person name="Wayne K.J."/>
            <person name="Tettelin H."/>
            <person name="Glass J.I."/>
            <person name="Rusch D."/>
            <person name="Podicherti R."/>
            <person name="Tsui H.-C.T."/>
            <person name="Winkler M.E."/>
        </authorList>
    </citation>
    <scope>NUCLEOTIDE SEQUENCE</scope>
</reference>
<protein>
    <recommendedName>
        <fullName evidence="1">DUF1553 domain-containing protein</fullName>
    </recommendedName>
</protein>
<organism evidence="2">
    <name type="scientific">marine metagenome</name>
    <dbReference type="NCBI Taxonomy" id="408172"/>
    <lineage>
        <taxon>unclassified sequences</taxon>
        <taxon>metagenomes</taxon>
        <taxon>ecological metagenomes</taxon>
    </lineage>
</organism>
<dbReference type="PANTHER" id="PTHR35889:SF3">
    <property type="entry name" value="F-BOX DOMAIN-CONTAINING PROTEIN"/>
    <property type="match status" value="1"/>
</dbReference>
<evidence type="ECO:0000259" key="1">
    <source>
        <dbReference type="Pfam" id="PF07587"/>
    </source>
</evidence>
<name>A0A382FAZ3_9ZZZZ</name>
<proteinExistence type="predicted"/>
<accession>A0A382FAZ3</accession>
<dbReference type="PANTHER" id="PTHR35889">
    <property type="entry name" value="CYCLOINULO-OLIGOSACCHARIDE FRUCTANOTRANSFERASE-RELATED"/>
    <property type="match status" value="1"/>
</dbReference>
<dbReference type="InterPro" id="IPR022655">
    <property type="entry name" value="DUF1553"/>
</dbReference>
<gene>
    <name evidence="2" type="ORF">METZ01_LOCUS212699</name>
</gene>